<comment type="subcellular location">
    <subcellularLocation>
        <location evidence="1 11">Cell outer membrane</location>
        <topology evidence="1 11">Multi-pass membrane protein</topology>
    </subcellularLocation>
</comment>
<feature type="chain" id="PRO_5020838268" evidence="14">
    <location>
        <begin position="29"/>
        <end position="796"/>
    </location>
</feature>
<comment type="similarity">
    <text evidence="2 11 12">Belongs to the TonB-dependent receptor family.</text>
</comment>
<evidence type="ECO:0000256" key="1">
    <source>
        <dbReference type="ARBA" id="ARBA00004571"/>
    </source>
</evidence>
<dbReference type="InterPro" id="IPR000531">
    <property type="entry name" value="Beta-barrel_TonB"/>
</dbReference>
<keyword evidence="6 14" id="KW-0732">Signal</keyword>
<feature type="compositionally biased region" description="Polar residues" evidence="13">
    <location>
        <begin position="506"/>
        <end position="515"/>
    </location>
</feature>
<dbReference type="InterPro" id="IPR011276">
    <property type="entry name" value="TonB_haem/Hb_rcpt"/>
</dbReference>
<dbReference type="GO" id="GO:0044718">
    <property type="term" value="P:siderophore transmembrane transport"/>
    <property type="evidence" value="ECO:0007669"/>
    <property type="project" value="TreeGrafter"/>
</dbReference>
<protein>
    <submittedName>
        <fullName evidence="17">Hemoglobin/transferrin/lactoferrin receptor protein</fullName>
    </submittedName>
</protein>
<dbReference type="GO" id="GO:0015344">
    <property type="term" value="F:siderophore uptake transmembrane transporter activity"/>
    <property type="evidence" value="ECO:0007669"/>
    <property type="project" value="TreeGrafter"/>
</dbReference>
<dbReference type="Gene3D" id="2.40.170.20">
    <property type="entry name" value="TonB-dependent receptor, beta-barrel domain"/>
    <property type="match status" value="1"/>
</dbReference>
<sequence length="796" mass="86246">MMNGLLRALYCGTAVGAVLVAAPGSALAQAPGGVLPPVTVDAPHQARPRAAASRQAAGGAGPRQRARDVRRAAPRPAAAAVVPVVPTTPAPTPAFLPGSSGRPAGSPLLQGPTTTTTTRAELDQLQIQSIQDLGRSVEAGISFNRNNNSINIRGLDGPRVLTTIDGIRQSFITDTRVGSSATNAFDFDSLSSLDLVRGPGGASLVGPGTLGGALAVRTLDPRNLIQGNNTYGGMAKTGYDSMDRAWFGSAAGAARLGQTYFMLQGNVRDGEETENHGRVATIGSTRTKPNPASFTQYGILGKIHHYVDEVHRFGITGEVFRRGDRIQTRTSTVSAAGNYRPGFHSSGEDVARDRISLTYDYKDAGGWLDEASANLYWQRVKRNSLVNAYRFTSVRGPFGRDNEYEENAFGFIGHVAKSMTTGMFSHRLLAGTELRTTSLTQYSTGVDSCSFAFSPACNNLHTNQADMPKVEGQMVGLYVQDEIGVFDNRLRVTPGVRFDWYEERPQNTPSYTNGGSHPVGLPPSSSDSAWSPRVRVEYDVVRDTPWLGTVTAFAQWSKGFRAPTANELYSRFGAVGTYLRTGNADLRPEKSDGIDVGVRFGDARFGGSMTYFHTNYKNFIETIQTAPPGGLYPQGGISSYRNIARAEIHGFEANAHYFFLENWRVRGSFSYVRGINKDDDTFINSIPPMQGIIGLAYDTGVWGTEVSTKIAAKRDDVASLTGGTAGFVAPGYTIWNVTAWWQPTQLPNVQFYAGVYNVFDRKYFDAVTVPVGTLSQPRDYYSEPGRTAKVTMKYQF</sequence>
<dbReference type="PANTHER" id="PTHR30069">
    <property type="entry name" value="TONB-DEPENDENT OUTER MEMBRANE RECEPTOR"/>
    <property type="match status" value="1"/>
</dbReference>
<evidence type="ECO:0000313" key="18">
    <source>
        <dbReference type="Proteomes" id="UP000295122"/>
    </source>
</evidence>
<evidence type="ECO:0000256" key="3">
    <source>
        <dbReference type="ARBA" id="ARBA00022448"/>
    </source>
</evidence>
<evidence type="ECO:0000256" key="12">
    <source>
        <dbReference type="RuleBase" id="RU003357"/>
    </source>
</evidence>
<name>A0A4V6PZN2_9HYPH</name>
<gene>
    <name evidence="17" type="ORF">EV668_1331</name>
</gene>
<keyword evidence="3 11" id="KW-0813">Transport</keyword>
<comment type="caution">
    <text evidence="17">The sequence shown here is derived from an EMBL/GenBank/DDBJ whole genome shotgun (WGS) entry which is preliminary data.</text>
</comment>
<dbReference type="InterPro" id="IPR036942">
    <property type="entry name" value="Beta-barrel_TonB_sf"/>
</dbReference>
<keyword evidence="10 11" id="KW-0998">Cell outer membrane</keyword>
<feature type="domain" description="TonB-dependent receptor-like beta-barrel" evidence="15">
    <location>
        <begin position="328"/>
        <end position="758"/>
    </location>
</feature>
<feature type="region of interest" description="Disordered" evidence="13">
    <location>
        <begin position="504"/>
        <end position="527"/>
    </location>
</feature>
<dbReference type="EMBL" id="SNZR01000011">
    <property type="protein sequence ID" value="TDR94059.1"/>
    <property type="molecule type" value="Genomic_DNA"/>
</dbReference>
<keyword evidence="18" id="KW-1185">Reference proteome</keyword>
<evidence type="ECO:0000256" key="11">
    <source>
        <dbReference type="PROSITE-ProRule" id="PRU01360"/>
    </source>
</evidence>
<dbReference type="AlphaFoldDB" id="A0A4V6PZN2"/>
<dbReference type="RefSeq" id="WP_133768997.1">
    <property type="nucleotide sequence ID" value="NZ_SNZR01000011.1"/>
</dbReference>
<keyword evidence="5 11" id="KW-0812">Transmembrane</keyword>
<dbReference type="InterPro" id="IPR039426">
    <property type="entry name" value="TonB-dep_rcpt-like"/>
</dbReference>
<dbReference type="GO" id="GO:0009279">
    <property type="term" value="C:cell outer membrane"/>
    <property type="evidence" value="ECO:0007669"/>
    <property type="project" value="UniProtKB-SubCell"/>
</dbReference>
<feature type="domain" description="TonB-dependent receptor plug" evidence="16">
    <location>
        <begin position="113"/>
        <end position="213"/>
    </location>
</feature>
<organism evidence="17 18">
    <name type="scientific">Enterovirga rhinocerotis</name>
    <dbReference type="NCBI Taxonomy" id="1339210"/>
    <lineage>
        <taxon>Bacteria</taxon>
        <taxon>Pseudomonadati</taxon>
        <taxon>Pseudomonadota</taxon>
        <taxon>Alphaproteobacteria</taxon>
        <taxon>Hyphomicrobiales</taxon>
        <taxon>Methylobacteriaceae</taxon>
        <taxon>Enterovirga</taxon>
    </lineage>
</organism>
<dbReference type="InterPro" id="IPR010949">
    <property type="entry name" value="TonB_Hb/transfer/lactofer_rcpt"/>
</dbReference>
<keyword evidence="8 11" id="KW-0472">Membrane</keyword>
<proteinExistence type="inferred from homology"/>
<evidence type="ECO:0000256" key="7">
    <source>
        <dbReference type="ARBA" id="ARBA00023077"/>
    </source>
</evidence>
<dbReference type="PANTHER" id="PTHR30069:SF29">
    <property type="entry name" value="HEMOGLOBIN AND HEMOGLOBIN-HAPTOGLOBIN-BINDING PROTEIN 1-RELATED"/>
    <property type="match status" value="1"/>
</dbReference>
<dbReference type="NCBIfam" id="TIGR01785">
    <property type="entry name" value="TonB-hemin"/>
    <property type="match status" value="1"/>
</dbReference>
<feature type="signal peptide" evidence="14">
    <location>
        <begin position="1"/>
        <end position="28"/>
    </location>
</feature>
<keyword evidence="4 11" id="KW-1134">Transmembrane beta strand</keyword>
<evidence type="ECO:0000256" key="10">
    <source>
        <dbReference type="ARBA" id="ARBA00023237"/>
    </source>
</evidence>
<keyword evidence="9 17" id="KW-0675">Receptor</keyword>
<feature type="compositionally biased region" description="Low complexity" evidence="13">
    <location>
        <begin position="42"/>
        <end position="57"/>
    </location>
</feature>
<evidence type="ECO:0000256" key="14">
    <source>
        <dbReference type="SAM" id="SignalP"/>
    </source>
</evidence>
<evidence type="ECO:0000256" key="4">
    <source>
        <dbReference type="ARBA" id="ARBA00022452"/>
    </source>
</evidence>
<dbReference type="OrthoDB" id="9796221at2"/>
<feature type="region of interest" description="Disordered" evidence="13">
    <location>
        <begin position="38"/>
        <end position="114"/>
    </location>
</feature>
<evidence type="ECO:0000256" key="6">
    <source>
        <dbReference type="ARBA" id="ARBA00022729"/>
    </source>
</evidence>
<dbReference type="NCBIfam" id="TIGR01786">
    <property type="entry name" value="TonB-hemlactrns"/>
    <property type="match status" value="1"/>
</dbReference>
<evidence type="ECO:0000259" key="15">
    <source>
        <dbReference type="Pfam" id="PF00593"/>
    </source>
</evidence>
<dbReference type="CDD" id="cd01347">
    <property type="entry name" value="ligand_gated_channel"/>
    <property type="match status" value="1"/>
</dbReference>
<dbReference type="InterPro" id="IPR037066">
    <property type="entry name" value="Plug_dom_sf"/>
</dbReference>
<evidence type="ECO:0000313" key="17">
    <source>
        <dbReference type="EMBL" id="TDR94059.1"/>
    </source>
</evidence>
<dbReference type="GO" id="GO:0015232">
    <property type="term" value="F:heme transmembrane transporter activity"/>
    <property type="evidence" value="ECO:0007669"/>
    <property type="project" value="InterPro"/>
</dbReference>
<dbReference type="Gene3D" id="2.170.130.10">
    <property type="entry name" value="TonB-dependent receptor, plug domain"/>
    <property type="match status" value="1"/>
</dbReference>
<evidence type="ECO:0000256" key="9">
    <source>
        <dbReference type="ARBA" id="ARBA00023170"/>
    </source>
</evidence>
<evidence type="ECO:0000256" key="8">
    <source>
        <dbReference type="ARBA" id="ARBA00023136"/>
    </source>
</evidence>
<evidence type="ECO:0000256" key="2">
    <source>
        <dbReference type="ARBA" id="ARBA00009810"/>
    </source>
</evidence>
<dbReference type="InterPro" id="IPR012910">
    <property type="entry name" value="Plug_dom"/>
</dbReference>
<feature type="compositionally biased region" description="Low complexity" evidence="13">
    <location>
        <begin position="74"/>
        <end position="85"/>
    </location>
</feature>
<dbReference type="SUPFAM" id="SSF56935">
    <property type="entry name" value="Porins"/>
    <property type="match status" value="1"/>
</dbReference>
<reference evidence="17 18" key="1">
    <citation type="submission" date="2019-03" db="EMBL/GenBank/DDBJ databases">
        <title>Genomic Encyclopedia of Type Strains, Phase IV (KMG-IV): sequencing the most valuable type-strain genomes for metagenomic binning, comparative biology and taxonomic classification.</title>
        <authorList>
            <person name="Goeker M."/>
        </authorList>
    </citation>
    <scope>NUCLEOTIDE SEQUENCE [LARGE SCALE GENOMIC DNA]</scope>
    <source>
        <strain evidence="17 18">DSM 25903</strain>
    </source>
</reference>
<dbReference type="Proteomes" id="UP000295122">
    <property type="component" value="Unassembled WGS sequence"/>
</dbReference>
<evidence type="ECO:0000256" key="5">
    <source>
        <dbReference type="ARBA" id="ARBA00022692"/>
    </source>
</evidence>
<dbReference type="Pfam" id="PF00593">
    <property type="entry name" value="TonB_dep_Rec_b-barrel"/>
    <property type="match status" value="1"/>
</dbReference>
<accession>A0A4V6PZN2</accession>
<keyword evidence="7 12" id="KW-0798">TonB box</keyword>
<dbReference type="Pfam" id="PF07715">
    <property type="entry name" value="Plug"/>
    <property type="match status" value="1"/>
</dbReference>
<evidence type="ECO:0000259" key="16">
    <source>
        <dbReference type="Pfam" id="PF07715"/>
    </source>
</evidence>
<dbReference type="PROSITE" id="PS52016">
    <property type="entry name" value="TONB_DEPENDENT_REC_3"/>
    <property type="match status" value="1"/>
</dbReference>
<evidence type="ECO:0000256" key="13">
    <source>
        <dbReference type="SAM" id="MobiDB-lite"/>
    </source>
</evidence>